<dbReference type="Pfam" id="PF26345">
    <property type="entry name" value="ScoMcrA_N"/>
    <property type="match status" value="1"/>
</dbReference>
<reference evidence="2 3" key="1">
    <citation type="submission" date="2022-09" db="EMBL/GenBank/DDBJ databases">
        <title>Complete genome sequence of Janibacter terrae strain COS04-44, PCL-degrading bacteria isolated from oil spilled coast.</title>
        <authorList>
            <person name="Park H."/>
            <person name="Kim J.Y."/>
            <person name="An S.H."/>
            <person name="Lee C.M."/>
            <person name="Weon H.-Y."/>
        </authorList>
    </citation>
    <scope>NUCLEOTIDE SEQUENCE [LARGE SCALE GENOMIC DNA]</scope>
    <source>
        <strain evidence="2 3">COS04-44</strain>
    </source>
</reference>
<protein>
    <recommendedName>
        <fullName evidence="1">ScoMcrA-like N-terminal head domain-containing protein</fullName>
    </recommendedName>
</protein>
<organism evidence="2 3">
    <name type="scientific">Janibacter terrae</name>
    <dbReference type="NCBI Taxonomy" id="103817"/>
    <lineage>
        <taxon>Bacteria</taxon>
        <taxon>Bacillati</taxon>
        <taxon>Actinomycetota</taxon>
        <taxon>Actinomycetes</taxon>
        <taxon>Micrococcales</taxon>
        <taxon>Intrasporangiaceae</taxon>
        <taxon>Janibacter</taxon>
    </lineage>
</organism>
<gene>
    <name evidence="2" type="ORF">N5P18_16650</name>
</gene>
<evidence type="ECO:0000313" key="2">
    <source>
        <dbReference type="EMBL" id="WWF05258.1"/>
    </source>
</evidence>
<name>A0ABZ2FFH9_9MICO</name>
<proteinExistence type="predicted"/>
<keyword evidence="3" id="KW-1185">Reference proteome</keyword>
<sequence>MVDFAQVSAQDVHDAVAEYDELGQEQFLVTHGFRRSRGYELVIDGRTYDSKAILGVAHHYATGTLASSGEFSGGRYGAAKVLGEMGFEVTSPVDSSPEVIPATGSWREVSEVGSQAARDAWALAARPVLLDIARRYHATITYSELAAEVQRATGIRTQQRMHHWIGPVLERVAIACKANHEPNLSSLVIDSKGSVGAGYAVAVRTTTGEEPSDNDTHAAAERLSCHRHARAADLPADGGVPALSRQLAGRRERVRLKATLPPELRMCPSCFIALPASGQCDHCG</sequence>
<dbReference type="InterPro" id="IPR058807">
    <property type="entry name" value="ScoMcrA_N"/>
</dbReference>
<feature type="domain" description="ScoMcrA-like N-terminal head" evidence="1">
    <location>
        <begin position="6"/>
        <end position="90"/>
    </location>
</feature>
<evidence type="ECO:0000259" key="1">
    <source>
        <dbReference type="Pfam" id="PF26345"/>
    </source>
</evidence>
<accession>A0ABZ2FFH9</accession>
<dbReference type="RefSeq" id="WP_338538295.1">
    <property type="nucleotide sequence ID" value="NZ_CP104874.1"/>
</dbReference>
<dbReference type="Proteomes" id="UP001381003">
    <property type="component" value="Chromosome"/>
</dbReference>
<evidence type="ECO:0000313" key="3">
    <source>
        <dbReference type="Proteomes" id="UP001381003"/>
    </source>
</evidence>
<dbReference type="EMBL" id="CP104874">
    <property type="protein sequence ID" value="WWF05258.1"/>
    <property type="molecule type" value="Genomic_DNA"/>
</dbReference>